<name>A0A7M1T6W6_9FLAO</name>
<dbReference type="Proteomes" id="UP000593605">
    <property type="component" value="Chromosome"/>
</dbReference>
<dbReference type="KEGG" id="civ:IMZ16_04680"/>
<gene>
    <name evidence="3" type="ORF">IMZ16_04680</name>
</gene>
<dbReference type="InterPro" id="IPR007372">
    <property type="entry name" value="Lipid/polyisoprenoid-bd_YceI"/>
</dbReference>
<evidence type="ECO:0000259" key="2">
    <source>
        <dbReference type="SMART" id="SM00867"/>
    </source>
</evidence>
<dbReference type="PROSITE" id="PS51257">
    <property type="entry name" value="PROKAR_LIPOPROTEIN"/>
    <property type="match status" value="1"/>
</dbReference>
<dbReference type="SUPFAM" id="SSF101874">
    <property type="entry name" value="YceI-like"/>
    <property type="match status" value="1"/>
</dbReference>
<dbReference type="SMART" id="SM00867">
    <property type="entry name" value="YceI"/>
    <property type="match status" value="1"/>
</dbReference>
<evidence type="ECO:0000313" key="4">
    <source>
        <dbReference type="Proteomes" id="UP000593605"/>
    </source>
</evidence>
<dbReference type="InterPro" id="IPR036761">
    <property type="entry name" value="TTHA0802/YceI-like_sf"/>
</dbReference>
<keyword evidence="1" id="KW-0732">Signal</keyword>
<dbReference type="Gene3D" id="2.40.128.110">
    <property type="entry name" value="Lipid/polyisoprenoid-binding, YceI-like"/>
    <property type="match status" value="1"/>
</dbReference>
<reference evidence="3 4" key="1">
    <citation type="submission" date="2020-10" db="EMBL/GenBank/DDBJ databases">
        <title>Complete genome of Cruoricapor ignavus strain M1214 isolated from the blood culture of a febrile patient.</title>
        <authorList>
            <person name="Guglielmino C.J.D."/>
        </authorList>
    </citation>
    <scope>NUCLEOTIDE SEQUENCE [LARGE SCALE GENOMIC DNA]</scope>
    <source>
        <strain evidence="3 4">M1214</strain>
    </source>
</reference>
<dbReference type="EMBL" id="CP063145">
    <property type="protein sequence ID" value="QOR74723.1"/>
    <property type="molecule type" value="Genomic_DNA"/>
</dbReference>
<dbReference type="RefSeq" id="WP_193440690.1">
    <property type="nucleotide sequence ID" value="NZ_CP063145.1"/>
</dbReference>
<sequence length="223" mass="23761">MKKITVMMFAAALAATACKDNKTADSVSTGTEQSAAAHSGDAYTIDQSASTIKWHATHKGGLNPRYGTVSGTGTLTADNGNLVSGEYTADMNTLLTDPAAVNPNEGKKSTDLDEHLKSEDFFDVASHPNVVFTITKVEDLAAGTEARLEGANKLVSGNLSIKGQTVNVTFPAKVDVAENELRLASKFIINRKDWGLNYKTEGNPADWAISQDVELDLNILAKK</sequence>
<feature type="signal peptide" evidence="1">
    <location>
        <begin position="1"/>
        <end position="19"/>
    </location>
</feature>
<evidence type="ECO:0000256" key="1">
    <source>
        <dbReference type="SAM" id="SignalP"/>
    </source>
</evidence>
<organism evidence="3 4">
    <name type="scientific">Cruoricaptor ignavus</name>
    <dbReference type="NCBI Taxonomy" id="1118202"/>
    <lineage>
        <taxon>Bacteria</taxon>
        <taxon>Pseudomonadati</taxon>
        <taxon>Bacteroidota</taxon>
        <taxon>Flavobacteriia</taxon>
        <taxon>Flavobacteriales</taxon>
        <taxon>Weeksellaceae</taxon>
        <taxon>Cruoricaptor</taxon>
    </lineage>
</organism>
<evidence type="ECO:0000313" key="3">
    <source>
        <dbReference type="EMBL" id="QOR74723.1"/>
    </source>
</evidence>
<feature type="chain" id="PRO_5032563098" evidence="1">
    <location>
        <begin position="20"/>
        <end position="223"/>
    </location>
</feature>
<protein>
    <submittedName>
        <fullName evidence="3">YceI family protein</fullName>
    </submittedName>
</protein>
<feature type="domain" description="Lipid/polyisoprenoid-binding YceI-like" evidence="2">
    <location>
        <begin position="42"/>
        <end position="222"/>
    </location>
</feature>
<dbReference type="PANTHER" id="PTHR34406:SF1">
    <property type="entry name" value="PROTEIN YCEI"/>
    <property type="match status" value="1"/>
</dbReference>
<accession>A0A7M1T6W6</accession>
<dbReference type="Pfam" id="PF04264">
    <property type="entry name" value="YceI"/>
    <property type="match status" value="1"/>
</dbReference>
<dbReference type="AlphaFoldDB" id="A0A7M1T6W6"/>
<dbReference type="PANTHER" id="PTHR34406">
    <property type="entry name" value="PROTEIN YCEI"/>
    <property type="match status" value="1"/>
</dbReference>
<proteinExistence type="predicted"/>